<gene>
    <name evidence="1" type="ORF">SAMN02745753_03726</name>
</gene>
<sequence length="79" mass="9105">MSQHDDFDEALKKLKESDTAKRLTINLLKASVEKWKEDCIGAAQLEVDRYHGAIIHTRLTIDLLEQDLKGFELQTQSYT</sequence>
<protein>
    <submittedName>
        <fullName evidence="1">Uncharacterized protein</fullName>
    </submittedName>
</protein>
<evidence type="ECO:0000313" key="1">
    <source>
        <dbReference type="EMBL" id="SHG33889.1"/>
    </source>
</evidence>
<dbReference type="OrthoDB" id="9917310at2"/>
<organism evidence="1 2">
    <name type="scientific">Marinomonas polaris DSM 16579</name>
    <dbReference type="NCBI Taxonomy" id="1122206"/>
    <lineage>
        <taxon>Bacteria</taxon>
        <taxon>Pseudomonadati</taxon>
        <taxon>Pseudomonadota</taxon>
        <taxon>Gammaproteobacteria</taxon>
        <taxon>Oceanospirillales</taxon>
        <taxon>Oceanospirillaceae</taxon>
        <taxon>Marinomonas</taxon>
    </lineage>
</organism>
<reference evidence="2" key="1">
    <citation type="submission" date="2016-11" db="EMBL/GenBank/DDBJ databases">
        <authorList>
            <person name="Varghese N."/>
            <person name="Submissions S."/>
        </authorList>
    </citation>
    <scope>NUCLEOTIDE SEQUENCE [LARGE SCALE GENOMIC DNA]</scope>
    <source>
        <strain evidence="2">DSM 16579</strain>
    </source>
</reference>
<evidence type="ECO:0000313" key="2">
    <source>
        <dbReference type="Proteomes" id="UP000184517"/>
    </source>
</evidence>
<accession>A0A1M5J0R5</accession>
<keyword evidence="2" id="KW-1185">Reference proteome</keyword>
<dbReference type="EMBL" id="FQVF01000020">
    <property type="protein sequence ID" value="SHG33889.1"/>
    <property type="molecule type" value="Genomic_DNA"/>
</dbReference>
<proteinExistence type="predicted"/>
<dbReference type="Proteomes" id="UP000184517">
    <property type="component" value="Unassembled WGS sequence"/>
</dbReference>
<dbReference type="RefSeq" id="WP_072841166.1">
    <property type="nucleotide sequence ID" value="NZ_FQVF01000020.1"/>
</dbReference>
<name>A0A1M5J0R5_9GAMM</name>
<dbReference type="STRING" id="1122206.SAMN02745753_03726"/>
<dbReference type="AlphaFoldDB" id="A0A1M5J0R5"/>